<evidence type="ECO:0000256" key="11">
    <source>
        <dbReference type="ARBA" id="ARBA00023242"/>
    </source>
</evidence>
<evidence type="ECO:0000256" key="12">
    <source>
        <dbReference type="PROSITE-ProRule" id="PRU00042"/>
    </source>
</evidence>
<dbReference type="FunFam" id="3.30.160.60:FF:000097">
    <property type="entry name" value="Zinc finger protein"/>
    <property type="match status" value="1"/>
</dbReference>
<keyword evidence="10" id="KW-0804">Transcription</keyword>
<dbReference type="FunFam" id="3.30.160.60:FF:001480">
    <property type="entry name" value="Si:cabz01071911.3"/>
    <property type="match status" value="1"/>
</dbReference>
<dbReference type="PROSITE" id="PS50157">
    <property type="entry name" value="ZINC_FINGER_C2H2_2"/>
    <property type="match status" value="3"/>
</dbReference>
<dbReference type="InterPro" id="IPR050331">
    <property type="entry name" value="Zinc_finger"/>
</dbReference>
<evidence type="ECO:0000313" key="16">
    <source>
        <dbReference type="Proteomes" id="UP000693946"/>
    </source>
</evidence>
<feature type="domain" description="C2H2-type" evidence="14">
    <location>
        <begin position="311"/>
        <end position="338"/>
    </location>
</feature>
<dbReference type="GO" id="GO:0005737">
    <property type="term" value="C:cytoplasm"/>
    <property type="evidence" value="ECO:0007669"/>
    <property type="project" value="TreeGrafter"/>
</dbReference>
<evidence type="ECO:0000256" key="8">
    <source>
        <dbReference type="ARBA" id="ARBA00023015"/>
    </source>
</evidence>
<keyword evidence="7" id="KW-0862">Zinc</keyword>
<proteinExistence type="inferred from homology"/>
<evidence type="ECO:0000256" key="1">
    <source>
        <dbReference type="ARBA" id="ARBA00003767"/>
    </source>
</evidence>
<evidence type="ECO:0000256" key="9">
    <source>
        <dbReference type="ARBA" id="ARBA00023125"/>
    </source>
</evidence>
<dbReference type="GO" id="GO:0008270">
    <property type="term" value="F:zinc ion binding"/>
    <property type="evidence" value="ECO:0007669"/>
    <property type="project" value="UniProtKB-KW"/>
</dbReference>
<dbReference type="EMBL" id="JAGKHQ010000001">
    <property type="protein sequence ID" value="KAG7526609.1"/>
    <property type="molecule type" value="Genomic_DNA"/>
</dbReference>
<dbReference type="PANTHER" id="PTHR16515:SF59">
    <property type="entry name" value="PR DOMAIN ZINC FINGER PROTEIN 1"/>
    <property type="match status" value="1"/>
</dbReference>
<sequence>MAALSNRALHEQLSVIMEALTKAAVAEICEVVDEGYAVLQLEINRSRHENEALKKKLHLIESIVIRGSGSAKTAEPEVVAPAEDAPQQRQWQRDGGGEAVPHAEFPDVVLIKDEDSDSKDSFGEENEETTIVTSTQIGRSVKRRHSGNNEAETPSSTEHVALNTSRRTSVAVYAVDSPRSEPGCSSADEAETGKSVCSYSSQMDVQVVQENSLVPLSSSNPACFSSSVMEPQSDRGDADFNLTWTKTPKSHVSFAQFHQSENADAFGLKLVSVSGSAPADSQLPENSNSVFDYADVDMMSFGLYPSGSKRFVCSVCHKTYATTQNLDVHMRIHTGERPFSCDQCGKKFTQSAHLKSHINVHTGERPHVCAVCHRTFAVRHSLKIHMSKCHPEVSLSQNTHV</sequence>
<keyword evidence="9" id="KW-0238">DNA-binding</keyword>
<dbReference type="Proteomes" id="UP000693946">
    <property type="component" value="Linkage Group LG1"/>
</dbReference>
<dbReference type="Pfam" id="PF00096">
    <property type="entry name" value="zf-C2H2"/>
    <property type="match status" value="2"/>
</dbReference>
<comment type="similarity">
    <text evidence="3">Belongs to the krueppel C2H2-type zinc-finger protein family.</text>
</comment>
<evidence type="ECO:0000256" key="4">
    <source>
        <dbReference type="ARBA" id="ARBA00022723"/>
    </source>
</evidence>
<dbReference type="FunFam" id="3.30.160.60:FF:000446">
    <property type="entry name" value="Zinc finger protein"/>
    <property type="match status" value="1"/>
</dbReference>
<name>A0AAV6TB55_SOLSE</name>
<dbReference type="GO" id="GO:0000978">
    <property type="term" value="F:RNA polymerase II cis-regulatory region sequence-specific DNA binding"/>
    <property type="evidence" value="ECO:0007669"/>
    <property type="project" value="TreeGrafter"/>
</dbReference>
<feature type="compositionally biased region" description="Polar residues" evidence="13">
    <location>
        <begin position="129"/>
        <end position="138"/>
    </location>
</feature>
<evidence type="ECO:0000313" key="15">
    <source>
        <dbReference type="EMBL" id="KAG7526609.1"/>
    </source>
</evidence>
<evidence type="ECO:0000256" key="10">
    <source>
        <dbReference type="ARBA" id="ARBA00023163"/>
    </source>
</evidence>
<dbReference type="PANTHER" id="PTHR16515">
    <property type="entry name" value="PR DOMAIN ZINC FINGER PROTEIN"/>
    <property type="match status" value="1"/>
</dbReference>
<evidence type="ECO:0000256" key="2">
    <source>
        <dbReference type="ARBA" id="ARBA00004123"/>
    </source>
</evidence>
<reference evidence="15 16" key="1">
    <citation type="journal article" date="2021" name="Sci. Rep.">
        <title>Chromosome anchoring in Senegalese sole (Solea senegalensis) reveals sex-associated markers and genome rearrangements in flatfish.</title>
        <authorList>
            <person name="Guerrero-Cozar I."/>
            <person name="Gomez-Garrido J."/>
            <person name="Berbel C."/>
            <person name="Martinez-Blanch J.F."/>
            <person name="Alioto T."/>
            <person name="Claros M.G."/>
            <person name="Gagnaire P.A."/>
            <person name="Manchado M."/>
        </authorList>
    </citation>
    <scope>NUCLEOTIDE SEQUENCE [LARGE SCALE GENOMIC DNA]</scope>
    <source>
        <strain evidence="15">Sse05_10M</strain>
    </source>
</reference>
<comment type="subcellular location">
    <subcellularLocation>
        <location evidence="2">Nucleus</location>
    </subcellularLocation>
</comment>
<protein>
    <submittedName>
        <fullName evidence="15">Zinc finger 425-like</fullName>
    </submittedName>
</protein>
<gene>
    <name evidence="15" type="ORF">JOB18_042785</name>
</gene>
<dbReference type="GO" id="GO:0006357">
    <property type="term" value="P:regulation of transcription by RNA polymerase II"/>
    <property type="evidence" value="ECO:0007669"/>
    <property type="project" value="TreeGrafter"/>
</dbReference>
<dbReference type="AlphaFoldDB" id="A0AAV6TB55"/>
<keyword evidence="6 12" id="KW-0863">Zinc-finger</keyword>
<accession>A0AAV6TB55</accession>
<evidence type="ECO:0000259" key="14">
    <source>
        <dbReference type="PROSITE" id="PS50157"/>
    </source>
</evidence>
<feature type="compositionally biased region" description="Basic and acidic residues" evidence="13">
    <location>
        <begin position="110"/>
        <end position="122"/>
    </location>
</feature>
<dbReference type="SMART" id="SM00355">
    <property type="entry name" value="ZnF_C2H2"/>
    <property type="match status" value="3"/>
</dbReference>
<keyword evidence="8" id="KW-0805">Transcription regulation</keyword>
<evidence type="ECO:0000256" key="13">
    <source>
        <dbReference type="SAM" id="MobiDB-lite"/>
    </source>
</evidence>
<organism evidence="15 16">
    <name type="scientific">Solea senegalensis</name>
    <name type="common">Senegalese sole</name>
    <dbReference type="NCBI Taxonomy" id="28829"/>
    <lineage>
        <taxon>Eukaryota</taxon>
        <taxon>Metazoa</taxon>
        <taxon>Chordata</taxon>
        <taxon>Craniata</taxon>
        <taxon>Vertebrata</taxon>
        <taxon>Euteleostomi</taxon>
        <taxon>Actinopterygii</taxon>
        <taxon>Neopterygii</taxon>
        <taxon>Teleostei</taxon>
        <taxon>Neoteleostei</taxon>
        <taxon>Acanthomorphata</taxon>
        <taxon>Carangaria</taxon>
        <taxon>Pleuronectiformes</taxon>
        <taxon>Pleuronectoidei</taxon>
        <taxon>Soleidae</taxon>
        <taxon>Solea</taxon>
    </lineage>
</organism>
<feature type="region of interest" description="Disordered" evidence="13">
    <location>
        <begin position="81"/>
        <end position="160"/>
    </location>
</feature>
<dbReference type="GO" id="GO:0005634">
    <property type="term" value="C:nucleus"/>
    <property type="evidence" value="ECO:0007669"/>
    <property type="project" value="UniProtKB-SubCell"/>
</dbReference>
<evidence type="ECO:0000256" key="7">
    <source>
        <dbReference type="ARBA" id="ARBA00022833"/>
    </source>
</evidence>
<dbReference type="GO" id="GO:0045165">
    <property type="term" value="P:cell fate commitment"/>
    <property type="evidence" value="ECO:0007669"/>
    <property type="project" value="TreeGrafter"/>
</dbReference>
<keyword evidence="11" id="KW-0539">Nucleus</keyword>
<dbReference type="InterPro" id="IPR013087">
    <property type="entry name" value="Znf_C2H2_type"/>
</dbReference>
<evidence type="ECO:0000256" key="6">
    <source>
        <dbReference type="ARBA" id="ARBA00022771"/>
    </source>
</evidence>
<dbReference type="PROSITE" id="PS00028">
    <property type="entry name" value="ZINC_FINGER_C2H2_1"/>
    <property type="match status" value="3"/>
</dbReference>
<dbReference type="GO" id="GO:0003700">
    <property type="term" value="F:DNA-binding transcription factor activity"/>
    <property type="evidence" value="ECO:0007669"/>
    <property type="project" value="TreeGrafter"/>
</dbReference>
<keyword evidence="16" id="KW-1185">Reference proteome</keyword>
<comment type="caution">
    <text evidence="15">The sequence shown here is derived from an EMBL/GenBank/DDBJ whole genome shotgun (WGS) entry which is preliminary data.</text>
</comment>
<evidence type="ECO:0000256" key="3">
    <source>
        <dbReference type="ARBA" id="ARBA00006991"/>
    </source>
</evidence>
<evidence type="ECO:0000256" key="5">
    <source>
        <dbReference type="ARBA" id="ARBA00022737"/>
    </source>
</evidence>
<keyword evidence="4" id="KW-0479">Metal-binding</keyword>
<keyword evidence="5" id="KW-0677">Repeat</keyword>
<comment type="function">
    <text evidence="1">May be involved in transcriptional regulation.</text>
</comment>
<feature type="domain" description="C2H2-type" evidence="14">
    <location>
        <begin position="339"/>
        <end position="366"/>
    </location>
</feature>
<feature type="compositionally biased region" description="Polar residues" evidence="13">
    <location>
        <begin position="148"/>
        <end position="160"/>
    </location>
</feature>
<feature type="domain" description="C2H2-type" evidence="14">
    <location>
        <begin position="367"/>
        <end position="390"/>
    </location>
</feature>